<gene>
    <name evidence="4" type="ORF">AVDCRST_MAG76-760</name>
</gene>
<sequence>MREERYELEPIGWVESPIADRASAPRQGDEGAPEAWLMIEPTIGPALGDLLVGQDVIVLTWLDRARRDVLVTHPRDDPTRAACGVFSTRSADRPNPIGLHHVKITAIEGTRLRVGNLEALNQTPVLDIKPVLEPTHER</sequence>
<comment type="similarity">
    <text evidence="2">Belongs to the tRNA methyltransferase O family.</text>
</comment>
<dbReference type="Gene3D" id="2.40.30.70">
    <property type="entry name" value="YaeB-like"/>
    <property type="match status" value="1"/>
</dbReference>
<keyword evidence="4" id="KW-0808">Transferase</keyword>
<proteinExistence type="inferred from homology"/>
<dbReference type="CDD" id="cd09281">
    <property type="entry name" value="UPF0066"/>
    <property type="match status" value="1"/>
</dbReference>
<feature type="domain" description="TsaA-like" evidence="3">
    <location>
        <begin position="8"/>
        <end position="138"/>
    </location>
</feature>
<dbReference type="InterPro" id="IPR023368">
    <property type="entry name" value="UPF0066_cons_site"/>
</dbReference>
<dbReference type="SUPFAM" id="SSF118196">
    <property type="entry name" value="YaeB-like"/>
    <property type="match status" value="1"/>
</dbReference>
<dbReference type="GO" id="GO:0008168">
    <property type="term" value="F:methyltransferase activity"/>
    <property type="evidence" value="ECO:0007669"/>
    <property type="project" value="UniProtKB-KW"/>
</dbReference>
<evidence type="ECO:0000313" key="4">
    <source>
        <dbReference type="EMBL" id="CAA9222168.1"/>
    </source>
</evidence>
<reference evidence="4" key="1">
    <citation type="submission" date="2020-02" db="EMBL/GenBank/DDBJ databases">
        <authorList>
            <person name="Meier V. D."/>
        </authorList>
    </citation>
    <scope>NUCLEOTIDE SEQUENCE</scope>
    <source>
        <strain evidence="4">AVDCRST_MAG76</strain>
    </source>
</reference>
<keyword evidence="4" id="KW-0489">Methyltransferase</keyword>
<evidence type="ECO:0000256" key="1">
    <source>
        <dbReference type="ARBA" id="ARBA00022691"/>
    </source>
</evidence>
<name>A0A6J4HE07_9ACTN</name>
<protein>
    <submittedName>
        <fullName evidence="4">tRNA (Adenine(37)-N6)-methyltransferase</fullName>
    </submittedName>
</protein>
<dbReference type="NCBIfam" id="TIGR00104">
    <property type="entry name" value="tRNA_TsaA"/>
    <property type="match status" value="1"/>
</dbReference>
<dbReference type="PANTHER" id="PTHR12818">
    <property type="entry name" value="TRNA (ADENINE(37)-N6)-METHYLTRANSFERASE"/>
    <property type="match status" value="1"/>
</dbReference>
<accession>A0A6J4HE07</accession>
<dbReference type="EMBL" id="CADCSZ010000044">
    <property type="protein sequence ID" value="CAA9222168.1"/>
    <property type="molecule type" value="Genomic_DNA"/>
</dbReference>
<dbReference type="InterPro" id="IPR036414">
    <property type="entry name" value="YaeB_N_sf"/>
</dbReference>
<dbReference type="InterPro" id="IPR023370">
    <property type="entry name" value="TrmO-like_N"/>
</dbReference>
<dbReference type="GO" id="GO:0032259">
    <property type="term" value="P:methylation"/>
    <property type="evidence" value="ECO:0007669"/>
    <property type="project" value="UniProtKB-KW"/>
</dbReference>
<evidence type="ECO:0000256" key="2">
    <source>
        <dbReference type="ARBA" id="ARBA00033753"/>
    </source>
</evidence>
<dbReference type="PROSITE" id="PS51668">
    <property type="entry name" value="TSAA_2"/>
    <property type="match status" value="1"/>
</dbReference>
<evidence type="ECO:0000259" key="3">
    <source>
        <dbReference type="PROSITE" id="PS51668"/>
    </source>
</evidence>
<dbReference type="InterPro" id="IPR036413">
    <property type="entry name" value="YaeB-like_sf"/>
</dbReference>
<dbReference type="PROSITE" id="PS01318">
    <property type="entry name" value="TSAA_1"/>
    <property type="match status" value="1"/>
</dbReference>
<keyword evidence="1" id="KW-0949">S-adenosyl-L-methionine</keyword>
<organism evidence="4">
    <name type="scientific">uncultured Acidimicrobiales bacterium</name>
    <dbReference type="NCBI Taxonomy" id="310071"/>
    <lineage>
        <taxon>Bacteria</taxon>
        <taxon>Bacillati</taxon>
        <taxon>Actinomycetota</taxon>
        <taxon>Acidimicrobiia</taxon>
        <taxon>Acidimicrobiales</taxon>
        <taxon>environmental samples</taxon>
    </lineage>
</organism>
<dbReference type="Pfam" id="PF01980">
    <property type="entry name" value="TrmO_N"/>
    <property type="match status" value="1"/>
</dbReference>
<dbReference type="PANTHER" id="PTHR12818:SF0">
    <property type="entry name" value="TRNA (ADENINE(37)-N6)-METHYLTRANSFERASE"/>
    <property type="match status" value="1"/>
</dbReference>
<dbReference type="InterPro" id="IPR040372">
    <property type="entry name" value="YaeB-like"/>
</dbReference>
<dbReference type="AlphaFoldDB" id="A0A6J4HE07"/>